<protein>
    <recommendedName>
        <fullName evidence="3">DUF1795 domain-containing protein</fullName>
    </recommendedName>
</protein>
<evidence type="ECO:0008006" key="3">
    <source>
        <dbReference type="Google" id="ProtNLM"/>
    </source>
</evidence>
<gene>
    <name evidence="1" type="ORF">FZ041_13660</name>
</gene>
<dbReference type="EMBL" id="VTOZ01000040">
    <property type="protein sequence ID" value="TYZ26763.1"/>
    <property type="molecule type" value="Genomic_DNA"/>
</dbReference>
<evidence type="ECO:0000313" key="2">
    <source>
        <dbReference type="Proteomes" id="UP000322783"/>
    </source>
</evidence>
<keyword evidence="2" id="KW-1185">Reference proteome</keyword>
<sequence>MMSVYFFLHSIVMFFGSLGSHLSLEGISLFGETERVTVSTQQELQIEMPEQFKALPYDDGAWQVAQAKCSNMFIDLHSKDVDTPQPAEMDKTIDQRVGRTLERYQVRNAELQGQEEICVHDIPLEKYHYTGQKAGKDFEIDAVAVKAPQKVLVVTYFYHAGDADAKEDVKDSIESMKYVNKG</sequence>
<dbReference type="RefSeq" id="WP_149189966.1">
    <property type="nucleotide sequence ID" value="NZ_VTOZ01000040.1"/>
</dbReference>
<comment type="caution">
    <text evidence="1">The sequence shown here is derived from an EMBL/GenBank/DDBJ whole genome shotgun (WGS) entry which is preliminary data.</text>
</comment>
<evidence type="ECO:0000313" key="1">
    <source>
        <dbReference type="EMBL" id="TYZ26763.1"/>
    </source>
</evidence>
<reference evidence="1 2" key="1">
    <citation type="submission" date="2019-08" db="EMBL/GenBank/DDBJ databases">
        <title>Selenomonas sp. mPRGC5 and Selenomonas sp. mPRGC8 isolated from ruminal fluid of dairy goat (Capra hircus).</title>
        <authorList>
            <person name="Poothong S."/>
            <person name="Nuengjamnong C."/>
            <person name="Tanasupawat S."/>
        </authorList>
    </citation>
    <scope>NUCLEOTIDE SEQUENCE [LARGE SCALE GENOMIC DNA]</scope>
    <source>
        <strain evidence="2">mPRGC8</strain>
    </source>
</reference>
<proteinExistence type="predicted"/>
<dbReference type="Gene3D" id="3.40.1000.10">
    <property type="entry name" value="Mog1/PsbP, alpha/beta/alpha sandwich"/>
    <property type="match status" value="1"/>
</dbReference>
<dbReference type="AlphaFoldDB" id="A0A5D6WF97"/>
<dbReference type="Proteomes" id="UP000322783">
    <property type="component" value="Unassembled WGS sequence"/>
</dbReference>
<name>A0A5D6WF97_9FIRM</name>
<organism evidence="1 2">
    <name type="scientific">Selenomonas caprae</name>
    <dbReference type="NCBI Taxonomy" id="2606905"/>
    <lineage>
        <taxon>Bacteria</taxon>
        <taxon>Bacillati</taxon>
        <taxon>Bacillota</taxon>
        <taxon>Negativicutes</taxon>
        <taxon>Selenomonadales</taxon>
        <taxon>Selenomonadaceae</taxon>
        <taxon>Selenomonas</taxon>
    </lineage>
</organism>
<accession>A0A5D6WF97</accession>